<dbReference type="Proteomes" id="UP000240996">
    <property type="component" value="Unassembled WGS sequence"/>
</dbReference>
<protein>
    <submittedName>
        <fullName evidence="9">Putative MFS family arabinose efflux permease</fullName>
    </submittedName>
</protein>
<dbReference type="InterPro" id="IPR011701">
    <property type="entry name" value="MFS"/>
</dbReference>
<dbReference type="InterPro" id="IPR005829">
    <property type="entry name" value="Sugar_transporter_CS"/>
</dbReference>
<feature type="transmembrane region" description="Helical" evidence="7">
    <location>
        <begin position="213"/>
        <end position="235"/>
    </location>
</feature>
<dbReference type="Pfam" id="PF07690">
    <property type="entry name" value="MFS_1"/>
    <property type="match status" value="1"/>
</dbReference>
<organism evidence="9 10">
    <name type="scientific">Sphingomonas aerolata</name>
    <dbReference type="NCBI Taxonomy" id="185951"/>
    <lineage>
        <taxon>Bacteria</taxon>
        <taxon>Pseudomonadati</taxon>
        <taxon>Pseudomonadota</taxon>
        <taxon>Alphaproteobacteria</taxon>
        <taxon>Sphingomonadales</taxon>
        <taxon>Sphingomonadaceae</taxon>
        <taxon>Sphingomonas</taxon>
    </lineage>
</organism>
<dbReference type="AlphaFoldDB" id="A0A2T4YNX9"/>
<evidence type="ECO:0000256" key="3">
    <source>
        <dbReference type="ARBA" id="ARBA00022475"/>
    </source>
</evidence>
<keyword evidence="5 7" id="KW-1133">Transmembrane helix</keyword>
<feature type="transmembrane region" description="Helical" evidence="7">
    <location>
        <begin position="55"/>
        <end position="77"/>
    </location>
</feature>
<dbReference type="InterPro" id="IPR036259">
    <property type="entry name" value="MFS_trans_sf"/>
</dbReference>
<reference evidence="9 10" key="1">
    <citation type="submission" date="2018-04" db="EMBL/GenBank/DDBJ databases">
        <title>Genomic Encyclopedia of Type Strains, Phase III (KMG-III): the genomes of soil and plant-associated and newly described type strains.</title>
        <authorList>
            <person name="Whitman W."/>
        </authorList>
    </citation>
    <scope>NUCLEOTIDE SEQUENCE [LARGE SCALE GENOMIC DNA]</scope>
    <source>
        <strain evidence="9 10">NW12</strain>
    </source>
</reference>
<keyword evidence="4 7" id="KW-0812">Transmembrane</keyword>
<dbReference type="PANTHER" id="PTHR23517">
    <property type="entry name" value="RESISTANCE PROTEIN MDTM, PUTATIVE-RELATED-RELATED"/>
    <property type="match status" value="1"/>
</dbReference>
<feature type="transmembrane region" description="Helical" evidence="7">
    <location>
        <begin position="12"/>
        <end position="35"/>
    </location>
</feature>
<dbReference type="RefSeq" id="WP_107934111.1">
    <property type="nucleotide sequence ID" value="NZ_PZZN01000003.1"/>
</dbReference>
<comment type="caution">
    <text evidence="9">The sequence shown here is derived from an EMBL/GenBank/DDBJ whole genome shotgun (WGS) entry which is preliminary data.</text>
</comment>
<proteinExistence type="predicted"/>
<dbReference type="GO" id="GO:0005886">
    <property type="term" value="C:plasma membrane"/>
    <property type="evidence" value="ECO:0007669"/>
    <property type="project" value="UniProtKB-SubCell"/>
</dbReference>
<evidence type="ECO:0000256" key="2">
    <source>
        <dbReference type="ARBA" id="ARBA00022448"/>
    </source>
</evidence>
<dbReference type="CDD" id="cd17473">
    <property type="entry name" value="MFS_arabinose_efflux_permease_like"/>
    <property type="match status" value="1"/>
</dbReference>
<dbReference type="GO" id="GO:0022857">
    <property type="term" value="F:transmembrane transporter activity"/>
    <property type="evidence" value="ECO:0007669"/>
    <property type="project" value="InterPro"/>
</dbReference>
<feature type="transmembrane region" description="Helical" evidence="7">
    <location>
        <begin position="309"/>
        <end position="331"/>
    </location>
</feature>
<evidence type="ECO:0000256" key="6">
    <source>
        <dbReference type="ARBA" id="ARBA00023136"/>
    </source>
</evidence>
<evidence type="ECO:0000313" key="10">
    <source>
        <dbReference type="Proteomes" id="UP000240996"/>
    </source>
</evidence>
<dbReference type="InterPro" id="IPR050171">
    <property type="entry name" value="MFS_Transporters"/>
</dbReference>
<feature type="transmembrane region" description="Helical" evidence="7">
    <location>
        <begin position="285"/>
        <end position="303"/>
    </location>
</feature>
<dbReference type="PROSITE" id="PS50850">
    <property type="entry name" value="MFS"/>
    <property type="match status" value="1"/>
</dbReference>
<feature type="transmembrane region" description="Helical" evidence="7">
    <location>
        <begin position="373"/>
        <end position="392"/>
    </location>
</feature>
<name>A0A2T4YNX9_9SPHN</name>
<feature type="transmembrane region" description="Helical" evidence="7">
    <location>
        <begin position="109"/>
        <end position="131"/>
    </location>
</feature>
<feature type="transmembrane region" description="Helical" evidence="7">
    <location>
        <begin position="170"/>
        <end position="192"/>
    </location>
</feature>
<evidence type="ECO:0000256" key="7">
    <source>
        <dbReference type="SAM" id="Phobius"/>
    </source>
</evidence>
<keyword evidence="3" id="KW-1003">Cell membrane</keyword>
<accession>A0A2T4YNX9</accession>
<gene>
    <name evidence="9" type="ORF">C8J24_3344</name>
</gene>
<dbReference type="SUPFAM" id="SSF103473">
    <property type="entry name" value="MFS general substrate transporter"/>
    <property type="match status" value="1"/>
</dbReference>
<feature type="transmembrane region" description="Helical" evidence="7">
    <location>
        <begin position="143"/>
        <end position="164"/>
    </location>
</feature>
<dbReference type="EMBL" id="PZZN01000003">
    <property type="protein sequence ID" value="PTM45124.1"/>
    <property type="molecule type" value="Genomic_DNA"/>
</dbReference>
<dbReference type="Gene3D" id="1.20.1250.20">
    <property type="entry name" value="MFS general substrate transporter like domains"/>
    <property type="match status" value="1"/>
</dbReference>
<feature type="transmembrane region" description="Helical" evidence="7">
    <location>
        <begin position="255"/>
        <end position="273"/>
    </location>
</feature>
<feature type="transmembrane region" description="Helical" evidence="7">
    <location>
        <begin position="343"/>
        <end position="361"/>
    </location>
</feature>
<evidence type="ECO:0000256" key="1">
    <source>
        <dbReference type="ARBA" id="ARBA00004651"/>
    </source>
</evidence>
<keyword evidence="2" id="KW-0813">Transport</keyword>
<evidence type="ECO:0000256" key="4">
    <source>
        <dbReference type="ARBA" id="ARBA00022692"/>
    </source>
</evidence>
<sequence>MRSILDSIRRLTMVPQGITIVTAAFLPIFAIVSMFPAVPSIIDHFSADPDARWKVPLMVSAPGLTIALIAPFAGFFIDKFGRRPLLIWATFFYGIFGTAPFFLDSLNAVFASRLLLGVAEAAILTIVNTLLGDYWDDRGRRDWLLLQGLAGPLMASGVILLSGAASGVRWNGIFLVYLVAFPIFLAMLAFLFEPKKDGATVKEIVAAPDISTPFPWAVIALIGGVTLLASALYYVFIINGGLAFREVGVQGGARLGQLTAIPSLFVVLGSIIFRLMSGRSNAVQIGTLFLLVGVGLAGIGLAVDYRWMIAGLVIQQTGVGMAVPVLIAWASSKLTFEHRGRGMGIWTACFFFGQFSSPWFVHKLNDAFGTMQSAFLAMGVLGIVVALIAFVASRRTPSALTAATA</sequence>
<comment type="subcellular location">
    <subcellularLocation>
        <location evidence="1">Cell membrane</location>
        <topology evidence="1">Multi-pass membrane protein</topology>
    </subcellularLocation>
</comment>
<keyword evidence="6 7" id="KW-0472">Membrane</keyword>
<evidence type="ECO:0000313" key="9">
    <source>
        <dbReference type="EMBL" id="PTM45124.1"/>
    </source>
</evidence>
<keyword evidence="10" id="KW-1185">Reference proteome</keyword>
<dbReference type="InterPro" id="IPR020846">
    <property type="entry name" value="MFS_dom"/>
</dbReference>
<dbReference type="PROSITE" id="PS00216">
    <property type="entry name" value="SUGAR_TRANSPORT_1"/>
    <property type="match status" value="1"/>
</dbReference>
<evidence type="ECO:0000256" key="5">
    <source>
        <dbReference type="ARBA" id="ARBA00022989"/>
    </source>
</evidence>
<evidence type="ECO:0000259" key="8">
    <source>
        <dbReference type="PROSITE" id="PS50850"/>
    </source>
</evidence>
<feature type="transmembrane region" description="Helical" evidence="7">
    <location>
        <begin position="84"/>
        <end position="103"/>
    </location>
</feature>
<feature type="domain" description="Major facilitator superfamily (MFS) profile" evidence="8">
    <location>
        <begin position="16"/>
        <end position="397"/>
    </location>
</feature>